<feature type="non-terminal residue" evidence="2">
    <location>
        <position position="1"/>
    </location>
</feature>
<accession>A0A383A0M2</accession>
<proteinExistence type="predicted"/>
<sequence>RAGRLRAGRRLHTRYGRRPTRRPAHADNSGLLDGGGHTAARGSTANQRGGTV</sequence>
<evidence type="ECO:0000256" key="1">
    <source>
        <dbReference type="SAM" id="MobiDB-lite"/>
    </source>
</evidence>
<feature type="compositionally biased region" description="Basic residues" evidence="1">
    <location>
        <begin position="1"/>
        <end position="23"/>
    </location>
</feature>
<evidence type="ECO:0000313" key="2">
    <source>
        <dbReference type="EMBL" id="SVE01254.1"/>
    </source>
</evidence>
<feature type="non-terminal residue" evidence="2">
    <location>
        <position position="52"/>
    </location>
</feature>
<feature type="region of interest" description="Disordered" evidence="1">
    <location>
        <begin position="1"/>
        <end position="52"/>
    </location>
</feature>
<name>A0A383A0M2_9ZZZZ</name>
<reference evidence="2" key="1">
    <citation type="submission" date="2018-05" db="EMBL/GenBank/DDBJ databases">
        <authorList>
            <person name="Lanie J.A."/>
            <person name="Ng W.-L."/>
            <person name="Kazmierczak K.M."/>
            <person name="Andrzejewski T.M."/>
            <person name="Davidsen T.M."/>
            <person name="Wayne K.J."/>
            <person name="Tettelin H."/>
            <person name="Glass J.I."/>
            <person name="Rusch D."/>
            <person name="Podicherti R."/>
            <person name="Tsui H.-C.T."/>
            <person name="Winkler M.E."/>
        </authorList>
    </citation>
    <scope>NUCLEOTIDE SEQUENCE</scope>
</reference>
<feature type="compositionally biased region" description="Polar residues" evidence="1">
    <location>
        <begin position="41"/>
        <end position="52"/>
    </location>
</feature>
<organism evidence="2">
    <name type="scientific">marine metagenome</name>
    <dbReference type="NCBI Taxonomy" id="408172"/>
    <lineage>
        <taxon>unclassified sequences</taxon>
        <taxon>metagenomes</taxon>
        <taxon>ecological metagenomes</taxon>
    </lineage>
</organism>
<gene>
    <name evidence="2" type="ORF">METZ01_LOCUS454108</name>
</gene>
<dbReference type="EMBL" id="UINC01188170">
    <property type="protein sequence ID" value="SVE01254.1"/>
    <property type="molecule type" value="Genomic_DNA"/>
</dbReference>
<dbReference type="AlphaFoldDB" id="A0A383A0M2"/>
<protein>
    <submittedName>
        <fullName evidence="2">Uncharacterized protein</fullName>
    </submittedName>
</protein>